<keyword evidence="1" id="KW-0472">Membrane</keyword>
<name>A0A6P6XW02_DERPT</name>
<evidence type="ECO:0000256" key="1">
    <source>
        <dbReference type="SAM" id="Phobius"/>
    </source>
</evidence>
<keyword evidence="2" id="KW-1185">Reference proteome</keyword>
<dbReference type="KEGG" id="dpte:113790596"/>
<dbReference type="AlphaFoldDB" id="A0A6P6XW02"/>
<keyword evidence="1" id="KW-1133">Transmembrane helix</keyword>
<evidence type="ECO:0000313" key="3">
    <source>
        <dbReference type="RefSeq" id="XP_027196084.1"/>
    </source>
</evidence>
<protein>
    <submittedName>
        <fullName evidence="3">Uncharacterized protein LOC113790596</fullName>
    </submittedName>
</protein>
<dbReference type="OrthoDB" id="6515088at2759"/>
<dbReference type="RefSeq" id="XP_027196084.1">
    <property type="nucleotide sequence ID" value="XM_027340283.1"/>
</dbReference>
<accession>A0A6P6XW02</accession>
<gene>
    <name evidence="3" type="primary">LOC113790596</name>
</gene>
<keyword evidence="1" id="KW-0812">Transmembrane</keyword>
<feature type="transmembrane region" description="Helical" evidence="1">
    <location>
        <begin position="136"/>
        <end position="157"/>
    </location>
</feature>
<organism evidence="2 3">
    <name type="scientific">Dermatophagoides pteronyssinus</name>
    <name type="common">European house dust mite</name>
    <dbReference type="NCBI Taxonomy" id="6956"/>
    <lineage>
        <taxon>Eukaryota</taxon>
        <taxon>Metazoa</taxon>
        <taxon>Ecdysozoa</taxon>
        <taxon>Arthropoda</taxon>
        <taxon>Chelicerata</taxon>
        <taxon>Arachnida</taxon>
        <taxon>Acari</taxon>
        <taxon>Acariformes</taxon>
        <taxon>Sarcoptiformes</taxon>
        <taxon>Astigmata</taxon>
        <taxon>Psoroptidia</taxon>
        <taxon>Analgoidea</taxon>
        <taxon>Pyroglyphidae</taxon>
        <taxon>Dermatophagoidinae</taxon>
        <taxon>Dermatophagoides</taxon>
    </lineage>
</organism>
<sequence>MNRAEYYTHIDIISVEMLDKLIEDDYVLIINKNRALSLKEYYPSTGFHVSKDSMIPTLGTYAMRSTIDNDNRIRLSRLFKSLSYYGLLKFMDRRLFLNHLRARAEDELVNHNEEKVLNYKKLPKTRILSGQTIVTFMYLFVIGIVISSVSFIFELIYSKFKMENSNS</sequence>
<dbReference type="Proteomes" id="UP000515146">
    <property type="component" value="Unplaced"/>
</dbReference>
<proteinExistence type="predicted"/>
<dbReference type="InParanoid" id="A0A6P6XW02"/>
<reference evidence="3" key="1">
    <citation type="submission" date="2025-08" db="UniProtKB">
        <authorList>
            <consortium name="RefSeq"/>
        </authorList>
    </citation>
    <scope>IDENTIFICATION</scope>
    <source>
        <strain evidence="3">Airmid</strain>
    </source>
</reference>
<evidence type="ECO:0000313" key="2">
    <source>
        <dbReference type="Proteomes" id="UP000515146"/>
    </source>
</evidence>